<reference evidence="1 2" key="1">
    <citation type="submission" date="2016-09" db="EMBL/GenBank/DDBJ databases">
        <title>Extensive genetic diversity and differential bi-allelic expression allows diatom success in the polar Southern Ocean.</title>
        <authorList>
            <consortium name="DOE Joint Genome Institute"/>
            <person name="Mock T."/>
            <person name="Otillar R.P."/>
            <person name="Strauss J."/>
            <person name="Dupont C."/>
            <person name="Frickenhaus S."/>
            <person name="Maumus F."/>
            <person name="Mcmullan M."/>
            <person name="Sanges R."/>
            <person name="Schmutz J."/>
            <person name="Toseland A."/>
            <person name="Valas R."/>
            <person name="Veluchamy A."/>
            <person name="Ward B.J."/>
            <person name="Allen A."/>
            <person name="Barry K."/>
            <person name="Falciatore A."/>
            <person name="Ferrante M."/>
            <person name="Fortunato A.E."/>
            <person name="Gloeckner G."/>
            <person name="Gruber A."/>
            <person name="Hipkin R."/>
            <person name="Janech M."/>
            <person name="Kroth P."/>
            <person name="Leese F."/>
            <person name="Lindquist E."/>
            <person name="Lyon B.R."/>
            <person name="Martin J."/>
            <person name="Mayer C."/>
            <person name="Parker M."/>
            <person name="Quesneville H."/>
            <person name="Raymond J."/>
            <person name="Uhlig C."/>
            <person name="Valentin K.U."/>
            <person name="Worden A.Z."/>
            <person name="Armbrust E.V."/>
            <person name="Bowler C."/>
            <person name="Green B."/>
            <person name="Moulton V."/>
            <person name="Van Oosterhout C."/>
            <person name="Grigoriev I."/>
        </authorList>
    </citation>
    <scope>NUCLEOTIDE SEQUENCE [LARGE SCALE GENOMIC DNA]</scope>
    <source>
        <strain evidence="1 2">CCMP1102</strain>
    </source>
</reference>
<sequence length="124" mass="13827">MISRIVSTRVASRHLISRVNGINSIASPMQFQSRSLSSLDKLRSALEEYKSKNYSQSIPSRFKKDIVCAAKEKETEHVVIEGLQKVVANIGGTHQVSRQDLETIFSEVGSSDGRISCEQMMKLL</sequence>
<evidence type="ECO:0008006" key="3">
    <source>
        <dbReference type="Google" id="ProtNLM"/>
    </source>
</evidence>
<name>A0A1E7FBM1_9STRA</name>
<proteinExistence type="predicted"/>
<dbReference type="KEGG" id="fcy:FRACYDRAFT_275719"/>
<keyword evidence="2" id="KW-1185">Reference proteome</keyword>
<gene>
    <name evidence="1" type="ORF">FRACYDRAFT_275719</name>
</gene>
<evidence type="ECO:0000313" key="1">
    <source>
        <dbReference type="EMBL" id="OEU15557.1"/>
    </source>
</evidence>
<organism evidence="1 2">
    <name type="scientific">Fragilariopsis cylindrus CCMP1102</name>
    <dbReference type="NCBI Taxonomy" id="635003"/>
    <lineage>
        <taxon>Eukaryota</taxon>
        <taxon>Sar</taxon>
        <taxon>Stramenopiles</taxon>
        <taxon>Ochrophyta</taxon>
        <taxon>Bacillariophyta</taxon>
        <taxon>Bacillariophyceae</taxon>
        <taxon>Bacillariophycidae</taxon>
        <taxon>Bacillariales</taxon>
        <taxon>Bacillariaceae</taxon>
        <taxon>Fragilariopsis</taxon>
    </lineage>
</organism>
<dbReference type="OrthoDB" id="42583at2759"/>
<protein>
    <recommendedName>
        <fullName evidence="3">EF-hand domain-containing protein</fullName>
    </recommendedName>
</protein>
<dbReference type="EMBL" id="KV784359">
    <property type="protein sequence ID" value="OEU15557.1"/>
    <property type="molecule type" value="Genomic_DNA"/>
</dbReference>
<accession>A0A1E7FBM1</accession>
<dbReference type="AlphaFoldDB" id="A0A1E7FBM1"/>
<dbReference type="InParanoid" id="A0A1E7FBM1"/>
<evidence type="ECO:0000313" key="2">
    <source>
        <dbReference type="Proteomes" id="UP000095751"/>
    </source>
</evidence>
<dbReference type="Proteomes" id="UP000095751">
    <property type="component" value="Unassembled WGS sequence"/>
</dbReference>